<dbReference type="Gene3D" id="3.40.50.300">
    <property type="entry name" value="P-loop containing nucleotide triphosphate hydrolases"/>
    <property type="match status" value="1"/>
</dbReference>
<gene>
    <name evidence="10" type="ORF">ADUPG1_009242</name>
</gene>
<dbReference type="SUPFAM" id="SSF52540">
    <property type="entry name" value="P-loop containing nucleoside triphosphate hydrolases"/>
    <property type="match status" value="1"/>
</dbReference>
<keyword evidence="11" id="KW-1185">Reference proteome</keyword>
<feature type="region of interest" description="Disordered" evidence="7">
    <location>
        <begin position="1030"/>
        <end position="1049"/>
    </location>
</feature>
<feature type="transmembrane region" description="Helical" evidence="8">
    <location>
        <begin position="375"/>
        <end position="393"/>
    </location>
</feature>
<feature type="transmembrane region" description="Helical" evidence="8">
    <location>
        <begin position="309"/>
        <end position="332"/>
    </location>
</feature>
<evidence type="ECO:0000256" key="7">
    <source>
        <dbReference type="SAM" id="MobiDB-lite"/>
    </source>
</evidence>
<feature type="region of interest" description="Disordered" evidence="7">
    <location>
        <begin position="695"/>
        <end position="736"/>
    </location>
</feature>
<feature type="compositionally biased region" description="Polar residues" evidence="7">
    <location>
        <begin position="707"/>
        <end position="725"/>
    </location>
</feature>
<evidence type="ECO:0000313" key="10">
    <source>
        <dbReference type="EMBL" id="GKT36239.1"/>
    </source>
</evidence>
<accession>A0ABQ5KXT1</accession>
<name>A0ABQ5KXT1_9EUKA</name>
<feature type="transmembrane region" description="Helical" evidence="8">
    <location>
        <begin position="428"/>
        <end position="449"/>
    </location>
</feature>
<dbReference type="InterPro" id="IPR027417">
    <property type="entry name" value="P-loop_NTPase"/>
</dbReference>
<dbReference type="InterPro" id="IPR013525">
    <property type="entry name" value="ABC2_TM"/>
</dbReference>
<evidence type="ECO:0000313" key="11">
    <source>
        <dbReference type="Proteomes" id="UP001057375"/>
    </source>
</evidence>
<comment type="caution">
    <text evidence="10">The sequence shown here is derived from an EMBL/GenBank/DDBJ whole genome shotgun (WGS) entry which is preliminary data.</text>
</comment>
<keyword evidence="2 8" id="KW-0812">Transmembrane</keyword>
<dbReference type="Pfam" id="PF00005">
    <property type="entry name" value="ABC_tran"/>
    <property type="match status" value="1"/>
</dbReference>
<evidence type="ECO:0000256" key="8">
    <source>
        <dbReference type="SAM" id="Phobius"/>
    </source>
</evidence>
<dbReference type="SMART" id="SM00382">
    <property type="entry name" value="AAA"/>
    <property type="match status" value="1"/>
</dbReference>
<feature type="transmembrane region" description="Helical" evidence="8">
    <location>
        <begin position="520"/>
        <end position="540"/>
    </location>
</feature>
<keyword evidence="6 8" id="KW-0472">Membrane</keyword>
<evidence type="ECO:0000256" key="1">
    <source>
        <dbReference type="ARBA" id="ARBA00004141"/>
    </source>
</evidence>
<evidence type="ECO:0000256" key="4">
    <source>
        <dbReference type="ARBA" id="ARBA00022840"/>
    </source>
</evidence>
<keyword evidence="5 8" id="KW-1133">Transmembrane helix</keyword>
<protein>
    <submittedName>
        <fullName evidence="10">ABC transporter A like protein</fullName>
    </submittedName>
</protein>
<dbReference type="PANTHER" id="PTHR19229">
    <property type="entry name" value="ATP-BINDING CASSETTE TRANSPORTER SUBFAMILY A ABCA"/>
    <property type="match status" value="1"/>
</dbReference>
<dbReference type="Pfam" id="PF12698">
    <property type="entry name" value="ABC2_membrane_3"/>
    <property type="match status" value="1"/>
</dbReference>
<reference evidence="10" key="1">
    <citation type="submission" date="2022-03" db="EMBL/GenBank/DDBJ databases">
        <title>Draft genome sequence of Aduncisulcus paluster, a free-living microaerophilic Fornicata.</title>
        <authorList>
            <person name="Yuyama I."/>
            <person name="Kume K."/>
            <person name="Tamura T."/>
            <person name="Inagaki Y."/>
            <person name="Hashimoto T."/>
        </authorList>
    </citation>
    <scope>NUCLEOTIDE SEQUENCE</scope>
    <source>
        <strain evidence="10">NY0171</strain>
    </source>
</reference>
<dbReference type="EMBL" id="BQXS01011172">
    <property type="protein sequence ID" value="GKT36239.1"/>
    <property type="molecule type" value="Genomic_DNA"/>
</dbReference>
<feature type="transmembrane region" description="Helical" evidence="8">
    <location>
        <begin position="344"/>
        <end position="368"/>
    </location>
</feature>
<keyword evidence="4" id="KW-0067">ATP-binding</keyword>
<feature type="compositionally biased region" description="Basic and acidic residues" evidence="7">
    <location>
        <begin position="1030"/>
        <end position="1039"/>
    </location>
</feature>
<dbReference type="Proteomes" id="UP001057375">
    <property type="component" value="Unassembled WGS sequence"/>
</dbReference>
<dbReference type="InterPro" id="IPR003593">
    <property type="entry name" value="AAA+_ATPase"/>
</dbReference>
<feature type="transmembrane region" description="Helical" evidence="8">
    <location>
        <begin position="267"/>
        <end position="288"/>
    </location>
</feature>
<feature type="transmembrane region" description="Helical" evidence="8">
    <location>
        <begin position="569"/>
        <end position="591"/>
    </location>
</feature>
<dbReference type="InterPro" id="IPR026082">
    <property type="entry name" value="ABCA"/>
</dbReference>
<evidence type="ECO:0000256" key="3">
    <source>
        <dbReference type="ARBA" id="ARBA00022741"/>
    </source>
</evidence>
<feature type="transmembrane region" description="Helical" evidence="8">
    <location>
        <begin position="489"/>
        <end position="508"/>
    </location>
</feature>
<organism evidence="10 11">
    <name type="scientific">Aduncisulcus paluster</name>
    <dbReference type="NCBI Taxonomy" id="2918883"/>
    <lineage>
        <taxon>Eukaryota</taxon>
        <taxon>Metamonada</taxon>
        <taxon>Carpediemonas-like organisms</taxon>
        <taxon>Aduncisulcus</taxon>
    </lineage>
</organism>
<comment type="subcellular location">
    <subcellularLocation>
        <location evidence="1">Membrane</location>
        <topology evidence="1">Multi-pass membrane protein</topology>
    </subcellularLocation>
</comment>
<dbReference type="PROSITE" id="PS00211">
    <property type="entry name" value="ABC_TRANSPORTER_1"/>
    <property type="match status" value="1"/>
</dbReference>
<dbReference type="InterPro" id="IPR003439">
    <property type="entry name" value="ABC_transporter-like_ATP-bd"/>
</dbReference>
<proteinExistence type="predicted"/>
<feature type="transmembrane region" description="Helical" evidence="8">
    <location>
        <begin position="243"/>
        <end position="261"/>
    </location>
</feature>
<evidence type="ECO:0000256" key="2">
    <source>
        <dbReference type="ARBA" id="ARBA00022692"/>
    </source>
</evidence>
<evidence type="ECO:0000259" key="9">
    <source>
        <dbReference type="PROSITE" id="PS50893"/>
    </source>
</evidence>
<evidence type="ECO:0000256" key="6">
    <source>
        <dbReference type="ARBA" id="ARBA00023136"/>
    </source>
</evidence>
<feature type="domain" description="ABC transporter" evidence="9">
    <location>
        <begin position="731"/>
        <end position="1010"/>
    </location>
</feature>
<sequence length="1167" mass="132810">MHYNNSTQLQEWLNIAPQVEIRSTPQINCVVGEYDTYCPNILLARRDHPLGTYESYLDNIPTPMGYHNADRYGDGLMSLDIQKIDASRYSNSTVYTPFKSTFDPSDIPPSCSFNPVTLQNECTDEGFYALDDWLMQQISLMNNEVSLIDQHYRYADYYPSTVLSLNYTNAPVFTRDSDSPQSQWDPPALPEHMYFNYTVHATANPIITNAQPVPIFAMNTVINLFQNIFNLAFYRDRSQEQNLYMFGLFFGYIAELPYYLEFGVPEFGYPFLFICMGFILMMNTETFLSERENKLKGNLELNGLKQWPFFLSWWVSFFVSCFIVCVVTYITMGVTANPVVLNNSIFAFILMFLGWAFLSASYSFFITAFFSTSKIGVLVVVILLLFTPDLYAITPLSPFSTNEDGSPTRVYTKDIFQKWDNMNDNTQMFMVLSCFFLHPICMECLTSLAQTRILLIFYTPSSSSVDPYRLSLPYLPSARMKMDLQPDKIGVLVVVILLLFTPDLYGMLDVTGSNSYFIDILYPVFVLCRSLSTITPLSPFSTNEDGSPTRVYTKDIFQKWDNMNDNTQMFMVSLVEMALFGVFYFVLGMYLNLVLPHESEIPKDPLFFITDFIKKGEREEKQELQRARTDDHEIMNDPRDLSIHEATETVDLGVNSLLKSVQKERNLAQYADIHSHPLVVRNLIKLFKLTKKPKHEIEEEDEDENNSLHQTNSSDISIGQLSDSDSTPKHEHLQSSSSSVSDYLHAVDDVSFVIPNDQVFGLLGANGAGKSTTISMICGQLRPSGGKVWIGGKCVTCGSKERREATTKVGIVFQFDRLWPLLTVYEHIELYCNFNNVYDLALAEETQLIAETHSSRGSKHRSIKNPKKKKILGFMALLPSSCSQDFFMHSYIMHIVKQVGLLHAAHRRVSALSGGMRRRVSIGISLVGSPSLILLDEFSSGLDPHTKHEVWDLLPVLREGRAVLLTTHDMQEAEALCDRISIINRGKLVCLDDSVRLVSMFEHNAVVRITLSKRDPSAIIRCYKTEEEDQKEKGKKGEEVTQEEDSSTKKYDKAVQFPGDVLDDGFLAHDFSPERIQELRKEFYHSFQLNKERVESVLSRHLKTDLEKLTDSGGVVSYTIPLQGKRGELLRGLRSLEKQGVIVEWTIENASLETVFGAVVGELEKKM</sequence>
<dbReference type="CDD" id="cd03263">
    <property type="entry name" value="ABC_subfamily_A"/>
    <property type="match status" value="1"/>
</dbReference>
<dbReference type="InterPro" id="IPR017871">
    <property type="entry name" value="ABC_transporter-like_CS"/>
</dbReference>
<keyword evidence="3" id="KW-0547">Nucleotide-binding</keyword>
<evidence type="ECO:0000256" key="5">
    <source>
        <dbReference type="ARBA" id="ARBA00022989"/>
    </source>
</evidence>
<dbReference type="PROSITE" id="PS50893">
    <property type="entry name" value="ABC_TRANSPORTER_2"/>
    <property type="match status" value="1"/>
</dbReference>